<name>A0A914YVD1_9BILA</name>
<evidence type="ECO:0000313" key="2">
    <source>
        <dbReference type="WBParaSite" id="PSU_v2.g3937.t1"/>
    </source>
</evidence>
<reference evidence="2" key="1">
    <citation type="submission" date="2022-11" db="UniProtKB">
        <authorList>
            <consortium name="WormBaseParasite"/>
        </authorList>
    </citation>
    <scope>IDENTIFICATION</scope>
</reference>
<sequence length="102" mass="11429">MAVSLFKKFTPPVSNHNTSVGSRNDENVTSGFELAGHFVLSRSLIGHFTAFFENALYPLEGTAEINSKVSALPEEVSAEIKGFWVCFVFYIFNNQLSIFRNF</sequence>
<dbReference type="WBParaSite" id="PSU_v2.g3937.t1">
    <property type="protein sequence ID" value="PSU_v2.g3937.t1"/>
    <property type="gene ID" value="PSU_v2.g3937"/>
</dbReference>
<keyword evidence="1" id="KW-1185">Reference proteome</keyword>
<dbReference type="AlphaFoldDB" id="A0A914YVD1"/>
<proteinExistence type="predicted"/>
<evidence type="ECO:0000313" key="1">
    <source>
        <dbReference type="Proteomes" id="UP000887577"/>
    </source>
</evidence>
<dbReference type="Proteomes" id="UP000887577">
    <property type="component" value="Unplaced"/>
</dbReference>
<protein>
    <submittedName>
        <fullName evidence="2">Uncharacterized protein</fullName>
    </submittedName>
</protein>
<organism evidence="1 2">
    <name type="scientific">Panagrolaimus superbus</name>
    <dbReference type="NCBI Taxonomy" id="310955"/>
    <lineage>
        <taxon>Eukaryota</taxon>
        <taxon>Metazoa</taxon>
        <taxon>Ecdysozoa</taxon>
        <taxon>Nematoda</taxon>
        <taxon>Chromadorea</taxon>
        <taxon>Rhabditida</taxon>
        <taxon>Tylenchina</taxon>
        <taxon>Panagrolaimomorpha</taxon>
        <taxon>Panagrolaimoidea</taxon>
        <taxon>Panagrolaimidae</taxon>
        <taxon>Panagrolaimus</taxon>
    </lineage>
</organism>
<accession>A0A914YVD1</accession>